<dbReference type="GO" id="GO:0010181">
    <property type="term" value="F:FMN binding"/>
    <property type="evidence" value="ECO:0007669"/>
    <property type="project" value="UniProtKB-UniRule"/>
</dbReference>
<evidence type="ECO:0000259" key="13">
    <source>
        <dbReference type="Pfam" id="PF01207"/>
    </source>
</evidence>
<dbReference type="GO" id="GO:0000049">
    <property type="term" value="F:tRNA binding"/>
    <property type="evidence" value="ECO:0007669"/>
    <property type="project" value="UniProtKB-UniRule"/>
</dbReference>
<feature type="binding site" evidence="9">
    <location>
        <begin position="193"/>
        <end position="195"/>
    </location>
    <ligand>
        <name>FMN</name>
        <dbReference type="ChEBI" id="CHEBI:58210"/>
    </ligand>
</feature>
<evidence type="ECO:0000256" key="11">
    <source>
        <dbReference type="PIRSR" id="PIRSR006621-1"/>
    </source>
</evidence>
<dbReference type="PROSITE" id="PS01136">
    <property type="entry name" value="UPF0034"/>
    <property type="match status" value="1"/>
</dbReference>
<evidence type="ECO:0000256" key="6">
    <source>
        <dbReference type="ARBA" id="ARBA00022857"/>
    </source>
</evidence>
<evidence type="ECO:0000256" key="5">
    <source>
        <dbReference type="ARBA" id="ARBA00022694"/>
    </source>
</evidence>
<dbReference type="Gene3D" id="3.20.20.70">
    <property type="entry name" value="Aldolase class I"/>
    <property type="match status" value="1"/>
</dbReference>
<feature type="binding site" evidence="9 12">
    <location>
        <position position="132"/>
    </location>
    <ligand>
        <name>FMN</name>
        <dbReference type="ChEBI" id="CHEBI:58210"/>
    </ligand>
</feature>
<keyword evidence="8 9" id="KW-0560">Oxidoreductase</keyword>
<feature type="domain" description="DUS-like FMN-binding" evidence="13">
    <location>
        <begin position="1"/>
        <end position="270"/>
    </location>
</feature>
<evidence type="ECO:0000256" key="4">
    <source>
        <dbReference type="ARBA" id="ARBA00022643"/>
    </source>
</evidence>
<evidence type="ECO:0000313" key="14">
    <source>
        <dbReference type="EMBL" id="SES85777.1"/>
    </source>
</evidence>
<reference evidence="15" key="1">
    <citation type="submission" date="2016-10" db="EMBL/GenBank/DDBJ databases">
        <authorList>
            <person name="Varghese N."/>
            <person name="Submissions S."/>
        </authorList>
    </citation>
    <scope>NUCLEOTIDE SEQUENCE [LARGE SCALE GENOMIC DNA]</scope>
    <source>
        <strain evidence="15">DSM 18579</strain>
    </source>
</reference>
<feature type="binding site" evidence="9 12">
    <location>
        <position position="61"/>
    </location>
    <ligand>
        <name>FMN</name>
        <dbReference type="ChEBI" id="CHEBI:58210"/>
    </ligand>
</feature>
<dbReference type="InterPro" id="IPR042270">
    <property type="entry name" value="DusC_C"/>
</dbReference>
<dbReference type="InterPro" id="IPR013785">
    <property type="entry name" value="Aldolase_TIM"/>
</dbReference>
<feature type="site" description="Interacts with tRNA; defines subfamily-specific binding signature" evidence="9">
    <location>
        <position position="267"/>
    </location>
</feature>
<evidence type="ECO:0000256" key="10">
    <source>
        <dbReference type="PIRNR" id="PIRNR006621"/>
    </source>
</evidence>
<keyword evidence="5 9" id="KW-0819">tRNA processing</keyword>
<evidence type="ECO:0000256" key="1">
    <source>
        <dbReference type="ARBA" id="ARBA00001917"/>
    </source>
</evidence>
<keyword evidence="15" id="KW-1185">Reference proteome</keyword>
<keyword evidence="4 9" id="KW-0288">FMN</keyword>
<feature type="site" description="Interacts with tRNA" evidence="9">
    <location>
        <position position="169"/>
    </location>
</feature>
<accession>A0A1H9ZVI3</accession>
<keyword evidence="6 9" id="KW-0521">NADP</keyword>
<sequence length="309" mass="34408">MEGVLDPLVRALLTRINPYDLCISEFLRVTDKVLPSKVFYRYCPELYQGGLTSSGTPVRVQLLGQSPEYLAENAYKAIELGSHGIDLNCGCPSKLVNGHGGGATLLKTPDLIYQAVSHMVRAIPANQVVSVKIRLGWETDKHAYEIADAAFQGGAKLLTVHGRTKQDGYQANKINWPAIANIRKKLPIDVVANGEIWDRASAERCLLITGCRSLMIGRGALATPNLAEVIKQDVPNLEWRKVIALFIDYFALEKPGDNGLYHMARTKQWLNFLRITYPEAQVIFSQIRPMQQIKDIQTTFLAALSDMNR</sequence>
<evidence type="ECO:0000313" key="15">
    <source>
        <dbReference type="Proteomes" id="UP000242642"/>
    </source>
</evidence>
<dbReference type="Proteomes" id="UP000242642">
    <property type="component" value="Unassembled WGS sequence"/>
</dbReference>
<feature type="site" description="Interacts with tRNA; defines subfamily-specific binding signature" evidence="9">
    <location>
        <position position="28"/>
    </location>
</feature>
<dbReference type="HAMAP" id="MF_02043">
    <property type="entry name" value="DusC_subfam"/>
    <property type="match status" value="1"/>
</dbReference>
<dbReference type="PANTHER" id="PTHR11082:SF26">
    <property type="entry name" value="TRNA-DIHYDROURIDINE(16) SYNTHASE"/>
    <property type="match status" value="1"/>
</dbReference>
<comment type="caution">
    <text evidence="9">Lacks conserved residue(s) required for the propagation of feature annotation.</text>
</comment>
<dbReference type="InterPro" id="IPR032886">
    <property type="entry name" value="DusC"/>
</dbReference>
<keyword evidence="3 9" id="KW-0285">Flavoprotein</keyword>
<dbReference type="EC" id="1.3.1.-" evidence="9"/>
<protein>
    <recommendedName>
        <fullName evidence="9">tRNA-dihydrouridine(16) synthase</fullName>
        <ecNumber evidence="9">1.3.1.-</ecNumber>
    </recommendedName>
    <alternativeName>
        <fullName evidence="9">U16-specific dihydrouridine synthase</fullName>
        <shortName evidence="9">U16-specific Dus</shortName>
    </alternativeName>
    <alternativeName>
        <fullName evidence="9">tRNA-dihydrouridine synthase C</fullName>
    </alternativeName>
</protein>
<evidence type="ECO:0000256" key="12">
    <source>
        <dbReference type="PIRSR" id="PIRSR006621-2"/>
    </source>
</evidence>
<feature type="binding site" evidence="12">
    <location>
        <position position="161"/>
    </location>
    <ligand>
        <name>FMN</name>
        <dbReference type="ChEBI" id="CHEBI:58210"/>
    </ligand>
</feature>
<evidence type="ECO:0000256" key="2">
    <source>
        <dbReference type="ARBA" id="ARBA00022555"/>
    </source>
</evidence>
<dbReference type="InterPro" id="IPR018517">
    <property type="entry name" value="tRNA_hU_synthase_CS"/>
</dbReference>
<keyword evidence="12" id="KW-0547">Nucleotide-binding</keyword>
<feature type="active site" description="Proton donor" evidence="9 11">
    <location>
        <position position="91"/>
    </location>
</feature>
<dbReference type="PANTHER" id="PTHR11082">
    <property type="entry name" value="TRNA-DIHYDROURIDINE SYNTHASE"/>
    <property type="match status" value="1"/>
</dbReference>
<evidence type="ECO:0000256" key="3">
    <source>
        <dbReference type="ARBA" id="ARBA00022630"/>
    </source>
</evidence>
<comment type="similarity">
    <text evidence="9">Belongs to the Dus family. DusC subfamily.</text>
</comment>
<comment type="function">
    <text evidence="9">Catalyzes the synthesis of 5,6-dihydrouridine (D), a modified base found in the D-loop of most tRNAs, via the reduction of the C5-C6 double bond in target uridines. Specifically modifies U16 in tRNAs.</text>
</comment>
<feature type="site" description="Interacts with tRNA" evidence="9">
    <location>
        <position position="88"/>
    </location>
</feature>
<name>A0A1H9ZVI3_9GAMM</name>
<feature type="site" description="Interacts with tRNA; defines subfamily-specific binding signature" evidence="9">
    <location>
        <position position="288"/>
    </location>
</feature>
<gene>
    <name evidence="9" type="primary">dusC</name>
    <name evidence="14" type="ORF">SAMN02583745_00725</name>
</gene>
<dbReference type="CDD" id="cd02801">
    <property type="entry name" value="DUS_like_FMN"/>
    <property type="match status" value="1"/>
</dbReference>
<dbReference type="GO" id="GO:0102262">
    <property type="term" value="F:tRNA-dihydrouridine16 synthase activity"/>
    <property type="evidence" value="ECO:0007669"/>
    <property type="project" value="RHEA"/>
</dbReference>
<evidence type="ECO:0000256" key="9">
    <source>
        <dbReference type="HAMAP-Rule" id="MF_02043"/>
    </source>
</evidence>
<organism evidence="14 15">
    <name type="scientific">Thorsellia anophelis DSM 18579</name>
    <dbReference type="NCBI Taxonomy" id="1123402"/>
    <lineage>
        <taxon>Bacteria</taxon>
        <taxon>Pseudomonadati</taxon>
        <taxon>Pseudomonadota</taxon>
        <taxon>Gammaproteobacteria</taxon>
        <taxon>Enterobacterales</taxon>
        <taxon>Thorselliaceae</taxon>
        <taxon>Thorsellia</taxon>
    </lineage>
</organism>
<keyword evidence="2 9" id="KW-0820">tRNA-binding</keyword>
<dbReference type="Gene3D" id="1.20.225.30">
    <property type="entry name" value="Dihydrouridine synthase, C-terminal recognition domain"/>
    <property type="match status" value="1"/>
</dbReference>
<evidence type="ECO:0000256" key="7">
    <source>
        <dbReference type="ARBA" id="ARBA00022884"/>
    </source>
</evidence>
<dbReference type="NCBIfam" id="NF007838">
    <property type="entry name" value="PRK10550.1"/>
    <property type="match status" value="1"/>
</dbReference>
<dbReference type="GO" id="GO:0050660">
    <property type="term" value="F:flavin adenine dinucleotide binding"/>
    <property type="evidence" value="ECO:0007669"/>
    <property type="project" value="InterPro"/>
</dbReference>
<comment type="catalytic activity">
    <reaction evidence="9">
        <text>5,6-dihydrouridine(16) in tRNA + NADP(+) = uridine(16) in tRNA + NADPH + H(+)</text>
        <dbReference type="Rhea" id="RHEA:53376"/>
        <dbReference type="Rhea" id="RHEA-COMP:13543"/>
        <dbReference type="Rhea" id="RHEA-COMP:13544"/>
        <dbReference type="ChEBI" id="CHEBI:15378"/>
        <dbReference type="ChEBI" id="CHEBI:57783"/>
        <dbReference type="ChEBI" id="CHEBI:58349"/>
        <dbReference type="ChEBI" id="CHEBI:65315"/>
        <dbReference type="ChEBI" id="CHEBI:74443"/>
    </reaction>
</comment>
<evidence type="ECO:0000256" key="8">
    <source>
        <dbReference type="ARBA" id="ARBA00023002"/>
    </source>
</evidence>
<dbReference type="InterPro" id="IPR035587">
    <property type="entry name" value="DUS-like_FMN-bd"/>
</dbReference>
<dbReference type="Pfam" id="PF01207">
    <property type="entry name" value="Dus"/>
    <property type="match status" value="1"/>
</dbReference>
<dbReference type="InterPro" id="IPR001269">
    <property type="entry name" value="DUS_fam"/>
</dbReference>
<comment type="cofactor">
    <cofactor evidence="1 9 10 12">
        <name>FMN</name>
        <dbReference type="ChEBI" id="CHEBI:58210"/>
    </cofactor>
</comment>
<comment type="catalytic activity">
    <reaction evidence="9">
        <text>5,6-dihydrouridine(16) in tRNA + NAD(+) = uridine(16) in tRNA + NADH + H(+)</text>
        <dbReference type="Rhea" id="RHEA:53380"/>
        <dbReference type="Rhea" id="RHEA-COMP:13543"/>
        <dbReference type="Rhea" id="RHEA-COMP:13544"/>
        <dbReference type="ChEBI" id="CHEBI:15378"/>
        <dbReference type="ChEBI" id="CHEBI:57540"/>
        <dbReference type="ChEBI" id="CHEBI:57945"/>
        <dbReference type="ChEBI" id="CHEBI:65315"/>
        <dbReference type="ChEBI" id="CHEBI:74443"/>
    </reaction>
</comment>
<dbReference type="STRING" id="1123402.SAMN02583745_00725"/>
<comment type="similarity">
    <text evidence="10">Belongs to the dus family.</text>
</comment>
<keyword evidence="7 9" id="KW-0694">RNA-binding</keyword>
<proteinExistence type="inferred from homology"/>
<dbReference type="SUPFAM" id="SSF51395">
    <property type="entry name" value="FMN-linked oxidoreductases"/>
    <property type="match status" value="1"/>
</dbReference>
<dbReference type="AlphaFoldDB" id="A0A1H9ZVI3"/>
<feature type="site" description="Interacts with tRNA; defines subfamily-specific binding signature" evidence="9">
    <location>
        <position position="265"/>
    </location>
</feature>
<dbReference type="EMBL" id="FOHV01000004">
    <property type="protein sequence ID" value="SES85777.1"/>
    <property type="molecule type" value="Genomic_DNA"/>
</dbReference>
<dbReference type="PIRSF" id="PIRSF006621">
    <property type="entry name" value="Dus"/>
    <property type="match status" value="1"/>
</dbReference>
<feature type="binding site" evidence="9 12">
    <location>
        <begin position="217"/>
        <end position="218"/>
    </location>
    <ligand>
        <name>FMN</name>
        <dbReference type="ChEBI" id="CHEBI:58210"/>
    </ligand>
</feature>